<dbReference type="EMBL" id="QDEB01026693">
    <property type="protein sequence ID" value="RZC40357.1"/>
    <property type="molecule type" value="Genomic_DNA"/>
</dbReference>
<keyword evidence="6" id="KW-0325">Glycoprotein</keyword>
<gene>
    <name evidence="10" type="ORF">BDFB_009903</name>
</gene>
<keyword evidence="11" id="KW-1185">Reference proteome</keyword>
<dbReference type="InterPro" id="IPR028994">
    <property type="entry name" value="Integrin_alpha_N"/>
</dbReference>
<proteinExistence type="inferred from homology"/>
<keyword evidence="8" id="KW-0732">Signal</keyword>
<dbReference type="PANTHER" id="PTHR13412:SF0">
    <property type="entry name" value="T-CELL IMMUNOMODULATORY PROTEIN"/>
    <property type="match status" value="1"/>
</dbReference>
<accession>A0A482W6L4</accession>
<evidence type="ECO:0000256" key="1">
    <source>
        <dbReference type="ARBA" id="ARBA00004479"/>
    </source>
</evidence>
<comment type="similarity">
    <text evidence="2">Belongs to the TIP family.</text>
</comment>
<dbReference type="AlphaFoldDB" id="A0A482W6L4"/>
<feature type="signal peptide" evidence="8">
    <location>
        <begin position="1"/>
        <end position="24"/>
    </location>
</feature>
<dbReference type="Pfam" id="PF23122">
    <property type="entry name" value="C2_ITFG1"/>
    <property type="match status" value="1"/>
</dbReference>
<comment type="caution">
    <text evidence="10">The sequence shown here is derived from an EMBL/GenBank/DDBJ whole genome shotgun (WGS) entry which is preliminary data.</text>
</comment>
<sequence>MAINGHSTFLCVILYSLLAELTSSSDITNLVFDKITDGMPAAFGDFNSDELTDVFVLRDEGKTVEILLAHEEEPLLRVAQPDRLLCKFTDRIITSVVPGDFDGDAFMDIMVTTVKKGNDNTHDPHTYAHIIWGGANHLNCSRERLAIQMMGQPLALDYNQDMIIDLFGQDTEGKRVFWVFNNTRNSPEKIPMEDNHKRTELSRPHSHAFIDLNEDYMADLFITTIEDFEIWLGNEHKGKFVYNKSIQHPKNAKKIGQSLFMDVELKGQMDLVTPICNDENCKDSALLVYSKGEWHNLQVNFKDDNSVTWGFALKLGSRYTDAITLHSGDFNMDGYPDILATLAPNGDFEHPQSFLLENVPCQTGCGKFKRSYVVKWNILNSFNGTAMAAFFDFYQDGILDVILVTYHNKEYKAAAFKNSLDYDANFIKVMVLTGLSSKNNPMIMGRVGKKRRTYGTNLPGPLISYRTTTQEGNVRHGASAQLPQSAHFSLNLPYTIFGLGRTPNFVDSLTVGLSNHSRSWTQIIPNSQMVVIPWPANEPSRWKAQLFVTPSKLILMSVAALTGICGIITVIIGVLYWKERQEDKKERLSESHRFHFDAM</sequence>
<evidence type="ECO:0000313" key="11">
    <source>
        <dbReference type="Proteomes" id="UP000292052"/>
    </source>
</evidence>
<keyword evidence="5 7" id="KW-0472">Membrane</keyword>
<evidence type="ECO:0000256" key="5">
    <source>
        <dbReference type="ARBA" id="ARBA00023136"/>
    </source>
</evidence>
<evidence type="ECO:0000256" key="3">
    <source>
        <dbReference type="ARBA" id="ARBA00022692"/>
    </source>
</evidence>
<feature type="transmembrane region" description="Helical" evidence="7">
    <location>
        <begin position="553"/>
        <end position="577"/>
    </location>
</feature>
<dbReference type="Gene3D" id="2.130.10.130">
    <property type="entry name" value="Integrin alpha, N-terminal"/>
    <property type="match status" value="1"/>
</dbReference>
<name>A0A482W6L4_ASBVE</name>
<reference evidence="10 11" key="1">
    <citation type="submission" date="2017-03" db="EMBL/GenBank/DDBJ databases">
        <title>Genome of the blue death feigning beetle - Asbolus verrucosus.</title>
        <authorList>
            <person name="Rider S.D."/>
        </authorList>
    </citation>
    <scope>NUCLEOTIDE SEQUENCE [LARGE SCALE GENOMIC DNA]</scope>
    <source>
        <strain evidence="10">Butters</strain>
        <tissue evidence="10">Head and leg muscle</tissue>
    </source>
</reference>
<keyword evidence="3 7" id="KW-0812">Transmembrane</keyword>
<evidence type="ECO:0000256" key="2">
    <source>
        <dbReference type="ARBA" id="ARBA00006496"/>
    </source>
</evidence>
<dbReference type="STRING" id="1661398.A0A482W6L4"/>
<dbReference type="GO" id="GO:0005886">
    <property type="term" value="C:plasma membrane"/>
    <property type="evidence" value="ECO:0007669"/>
    <property type="project" value="TreeGrafter"/>
</dbReference>
<dbReference type="InterPro" id="IPR024881">
    <property type="entry name" value="Tip"/>
</dbReference>
<evidence type="ECO:0000256" key="8">
    <source>
        <dbReference type="SAM" id="SignalP"/>
    </source>
</evidence>
<feature type="domain" description="T-cell immunomodulatory protein TIP C2" evidence="9">
    <location>
        <begin position="453"/>
        <end position="547"/>
    </location>
</feature>
<evidence type="ECO:0000256" key="6">
    <source>
        <dbReference type="ARBA" id="ARBA00023180"/>
    </source>
</evidence>
<dbReference type="OrthoDB" id="10250728at2759"/>
<evidence type="ECO:0000259" key="9">
    <source>
        <dbReference type="Pfam" id="PF23122"/>
    </source>
</evidence>
<evidence type="ECO:0000256" key="7">
    <source>
        <dbReference type="SAM" id="Phobius"/>
    </source>
</evidence>
<evidence type="ECO:0000313" key="10">
    <source>
        <dbReference type="EMBL" id="RZC40357.1"/>
    </source>
</evidence>
<dbReference type="InterPro" id="IPR057089">
    <property type="entry name" value="C2_TIP"/>
</dbReference>
<protein>
    <recommendedName>
        <fullName evidence="9">T-cell immunomodulatory protein TIP C2 domain-containing protein</fullName>
    </recommendedName>
</protein>
<comment type="subcellular location">
    <subcellularLocation>
        <location evidence="1">Membrane</location>
        <topology evidence="1">Single-pass type I membrane protein</topology>
    </subcellularLocation>
</comment>
<organism evidence="10 11">
    <name type="scientific">Asbolus verrucosus</name>
    <name type="common">Desert ironclad beetle</name>
    <dbReference type="NCBI Taxonomy" id="1661398"/>
    <lineage>
        <taxon>Eukaryota</taxon>
        <taxon>Metazoa</taxon>
        <taxon>Ecdysozoa</taxon>
        <taxon>Arthropoda</taxon>
        <taxon>Hexapoda</taxon>
        <taxon>Insecta</taxon>
        <taxon>Pterygota</taxon>
        <taxon>Neoptera</taxon>
        <taxon>Endopterygota</taxon>
        <taxon>Coleoptera</taxon>
        <taxon>Polyphaga</taxon>
        <taxon>Cucujiformia</taxon>
        <taxon>Tenebrionidae</taxon>
        <taxon>Pimeliinae</taxon>
        <taxon>Asbolus</taxon>
    </lineage>
</organism>
<keyword evidence="4 7" id="KW-1133">Transmembrane helix</keyword>
<dbReference type="SUPFAM" id="SSF69318">
    <property type="entry name" value="Integrin alpha N-terminal domain"/>
    <property type="match status" value="1"/>
</dbReference>
<dbReference type="PANTHER" id="PTHR13412">
    <property type="entry name" value="T-CELL IMMUNOMODULATORY PROTEIN HOMOLOG"/>
    <property type="match status" value="1"/>
</dbReference>
<feature type="chain" id="PRO_5019810948" description="T-cell immunomodulatory protein TIP C2 domain-containing protein" evidence="8">
    <location>
        <begin position="25"/>
        <end position="599"/>
    </location>
</feature>
<evidence type="ECO:0000256" key="4">
    <source>
        <dbReference type="ARBA" id="ARBA00022989"/>
    </source>
</evidence>
<dbReference type="Proteomes" id="UP000292052">
    <property type="component" value="Unassembled WGS sequence"/>
</dbReference>